<feature type="region of interest" description="Disordered" evidence="1">
    <location>
        <begin position="429"/>
        <end position="458"/>
    </location>
</feature>
<dbReference type="RefSeq" id="WP_229900744.1">
    <property type="nucleotide sequence ID" value="NZ_BNBF01000031.1"/>
</dbReference>
<comment type="caution">
    <text evidence="2">The sequence shown here is derived from an EMBL/GenBank/DDBJ whole genome shotgun (WGS) entry which is preliminary data.</text>
</comment>
<sequence>MAGKREENPAGSSNNLRGDVLRVLGVLKVATVEQIQQISAPHLSYRHTDKPTPSKRKQARTASHTGALSDLRKHGLAENGGQLPGGDRLRNLTPMGLKAAARELGRPVGEMGDPARGAGRTGASHPMTVNEAVLALLRPKPDLSELASEPADVRAAAQAAFDAPPGLGTIASYATEVALPATGTWANPGKGGAQADIVITAPEDGVPLLFVEIDNCFESAQVLAAKIDKYMRFCQRKVKDTGGKERPMWRTRWWAPDGRHSDQPHPPLLLVFNRIGPRNPNTVIAQLAELTERHWKGFWYDAGFHMYDGKLPIVVTGMKQLQEHGPAGAIFRRFGRRQNQTLLEAIGNPRREAHDARKQAEYAARQREHKEELRRIAAQHRAEKEASRPVCADCGTRFTDERWKAVEPSGWGAPRDTHPNLCDDCKQKTAAVSPAAGTQERQEPARGEAGSDDFWPAPERPVCTECGAAFTDERWKATKPVGWTASPAKHPSLCGDCDQQYEADLDRTWGTSPRQEERDQEQEPAVPEQKTGWLSRLRR</sequence>
<accession>A0A919F2I4</accession>
<evidence type="ECO:0000313" key="2">
    <source>
        <dbReference type="EMBL" id="GHG72925.1"/>
    </source>
</evidence>
<name>A0A919F2I4_9ACTN</name>
<protein>
    <recommendedName>
        <fullName evidence="4">Protein involved in plasmid replication-relaxation</fullName>
    </recommendedName>
</protein>
<dbReference type="Pfam" id="PF13814">
    <property type="entry name" value="Replic_Relax"/>
    <property type="match status" value="1"/>
</dbReference>
<feature type="region of interest" description="Disordered" evidence="1">
    <location>
        <begin position="504"/>
        <end position="539"/>
    </location>
</feature>
<proteinExistence type="predicted"/>
<dbReference type="AlphaFoldDB" id="A0A919F2I4"/>
<evidence type="ECO:0008006" key="4">
    <source>
        <dbReference type="Google" id="ProtNLM"/>
    </source>
</evidence>
<dbReference type="Proteomes" id="UP000619355">
    <property type="component" value="Unassembled WGS sequence"/>
</dbReference>
<feature type="region of interest" description="Disordered" evidence="1">
    <location>
        <begin position="42"/>
        <end position="92"/>
    </location>
</feature>
<evidence type="ECO:0000256" key="1">
    <source>
        <dbReference type="SAM" id="MobiDB-lite"/>
    </source>
</evidence>
<gene>
    <name evidence="2" type="ORF">GCM10018980_69110</name>
</gene>
<evidence type="ECO:0000313" key="3">
    <source>
        <dbReference type="Proteomes" id="UP000619355"/>
    </source>
</evidence>
<organism evidence="2 3">
    <name type="scientific">Streptomyces capoamus</name>
    <dbReference type="NCBI Taxonomy" id="68183"/>
    <lineage>
        <taxon>Bacteria</taxon>
        <taxon>Bacillati</taxon>
        <taxon>Actinomycetota</taxon>
        <taxon>Actinomycetes</taxon>
        <taxon>Kitasatosporales</taxon>
        <taxon>Streptomycetaceae</taxon>
        <taxon>Streptomyces</taxon>
    </lineage>
</organism>
<dbReference type="InterPro" id="IPR025855">
    <property type="entry name" value="Replic_Relax"/>
</dbReference>
<dbReference type="EMBL" id="BNBF01000031">
    <property type="protein sequence ID" value="GHG72925.1"/>
    <property type="molecule type" value="Genomic_DNA"/>
</dbReference>
<reference evidence="3" key="1">
    <citation type="journal article" date="2019" name="Int. J. Syst. Evol. Microbiol.">
        <title>The Global Catalogue of Microorganisms (GCM) 10K type strain sequencing project: providing services to taxonomists for standard genome sequencing and annotation.</title>
        <authorList>
            <consortium name="The Broad Institute Genomics Platform"/>
            <consortium name="The Broad Institute Genome Sequencing Center for Infectious Disease"/>
            <person name="Wu L."/>
            <person name="Ma J."/>
        </authorList>
    </citation>
    <scope>NUCLEOTIDE SEQUENCE [LARGE SCALE GENOMIC DNA]</scope>
    <source>
        <strain evidence="3">JCM 4253</strain>
    </source>
</reference>
<keyword evidence="3" id="KW-1185">Reference proteome</keyword>